<sequence length="88" mass="9554">MVFRNLAEISRQAAVPHVRRRAIAAESSFCRGAAPDVTHSSVTEPIAEALGLGYRIRMPCALVVRAVVRAPDLTRTDRPVGGRTVEET</sequence>
<proteinExistence type="predicted"/>
<accession>A0ABP4GV29</accession>
<dbReference type="Proteomes" id="UP001500653">
    <property type="component" value="Unassembled WGS sequence"/>
</dbReference>
<evidence type="ECO:0000313" key="2">
    <source>
        <dbReference type="Proteomes" id="UP001500653"/>
    </source>
</evidence>
<protein>
    <submittedName>
        <fullName evidence="1">Uncharacterized protein</fullName>
    </submittedName>
</protein>
<evidence type="ECO:0000313" key="1">
    <source>
        <dbReference type="EMBL" id="GAA1238937.1"/>
    </source>
</evidence>
<organism evidence="1 2">
    <name type="scientific">Prauserella halophila</name>
    <dbReference type="NCBI Taxonomy" id="185641"/>
    <lineage>
        <taxon>Bacteria</taxon>
        <taxon>Bacillati</taxon>
        <taxon>Actinomycetota</taxon>
        <taxon>Actinomycetes</taxon>
        <taxon>Pseudonocardiales</taxon>
        <taxon>Pseudonocardiaceae</taxon>
        <taxon>Prauserella</taxon>
    </lineage>
</organism>
<keyword evidence="2" id="KW-1185">Reference proteome</keyword>
<gene>
    <name evidence="1" type="ORF">GCM10009676_24420</name>
</gene>
<dbReference type="EMBL" id="BAAALN010000006">
    <property type="protein sequence ID" value="GAA1238937.1"/>
    <property type="molecule type" value="Genomic_DNA"/>
</dbReference>
<name>A0ABP4GV29_9PSEU</name>
<reference evidence="2" key="1">
    <citation type="journal article" date="2019" name="Int. J. Syst. Evol. Microbiol.">
        <title>The Global Catalogue of Microorganisms (GCM) 10K type strain sequencing project: providing services to taxonomists for standard genome sequencing and annotation.</title>
        <authorList>
            <consortium name="The Broad Institute Genomics Platform"/>
            <consortium name="The Broad Institute Genome Sequencing Center for Infectious Disease"/>
            <person name="Wu L."/>
            <person name="Ma J."/>
        </authorList>
    </citation>
    <scope>NUCLEOTIDE SEQUENCE [LARGE SCALE GENOMIC DNA]</scope>
    <source>
        <strain evidence="2">JCM 13023</strain>
    </source>
</reference>
<comment type="caution">
    <text evidence="1">The sequence shown here is derived from an EMBL/GenBank/DDBJ whole genome shotgun (WGS) entry which is preliminary data.</text>
</comment>